<protein>
    <recommendedName>
        <fullName evidence="1">non-specific serine/threonine protein kinase</fullName>
        <ecNumber evidence="1">2.7.11.1</ecNumber>
    </recommendedName>
</protein>
<organism evidence="8 9">
    <name type="scientific">Zymoseptoria tritici ST99CH_1E4</name>
    <dbReference type="NCBI Taxonomy" id="1276532"/>
    <lineage>
        <taxon>Eukaryota</taxon>
        <taxon>Fungi</taxon>
        <taxon>Dikarya</taxon>
        <taxon>Ascomycota</taxon>
        <taxon>Pezizomycotina</taxon>
        <taxon>Dothideomycetes</taxon>
        <taxon>Dothideomycetidae</taxon>
        <taxon>Mycosphaerellales</taxon>
        <taxon>Mycosphaerellaceae</taxon>
        <taxon>Zymoseptoria</taxon>
    </lineage>
</organism>
<dbReference type="GO" id="GO:0005634">
    <property type="term" value="C:nucleus"/>
    <property type="evidence" value="ECO:0007669"/>
    <property type="project" value="TreeGrafter"/>
</dbReference>
<evidence type="ECO:0000259" key="7">
    <source>
        <dbReference type="PROSITE" id="PS50011"/>
    </source>
</evidence>
<reference evidence="9" key="1">
    <citation type="submission" date="2017-05" db="EMBL/GenBank/DDBJ databases">
        <authorList>
            <person name="Song R."/>
            <person name="Chenine A.L."/>
            <person name="Ruprecht R.M."/>
        </authorList>
    </citation>
    <scope>NUCLEOTIDE SEQUENCE [LARGE SCALE GENOMIC DNA]</scope>
</reference>
<dbReference type="Gene3D" id="1.10.510.10">
    <property type="entry name" value="Transferase(Phosphotransferase) domain 1"/>
    <property type="match status" value="1"/>
</dbReference>
<dbReference type="AlphaFoldDB" id="A0A2H1FJX4"/>
<accession>A0A2H1FJX4</accession>
<feature type="domain" description="Protein kinase" evidence="7">
    <location>
        <begin position="491"/>
        <end position="800"/>
    </location>
</feature>
<dbReference type="GO" id="GO:0005524">
    <property type="term" value="F:ATP binding"/>
    <property type="evidence" value="ECO:0007669"/>
    <property type="project" value="UniProtKB-KW"/>
</dbReference>
<evidence type="ECO:0000256" key="2">
    <source>
        <dbReference type="ARBA" id="ARBA00022679"/>
    </source>
</evidence>
<dbReference type="Pfam" id="PF00069">
    <property type="entry name" value="Pkinase"/>
    <property type="match status" value="1"/>
</dbReference>
<dbReference type="EC" id="2.7.11.1" evidence="1"/>
<keyword evidence="4" id="KW-0418">Kinase</keyword>
<dbReference type="PANTHER" id="PTHR43671:SF13">
    <property type="entry name" value="SERINE_THREONINE-PROTEIN KINASE NEK2"/>
    <property type="match status" value="1"/>
</dbReference>
<evidence type="ECO:0000313" key="9">
    <source>
        <dbReference type="Proteomes" id="UP000245764"/>
    </source>
</evidence>
<dbReference type="GO" id="GO:0007059">
    <property type="term" value="P:chromosome segregation"/>
    <property type="evidence" value="ECO:0007669"/>
    <property type="project" value="TreeGrafter"/>
</dbReference>
<evidence type="ECO:0000256" key="6">
    <source>
        <dbReference type="SAM" id="MobiDB-lite"/>
    </source>
</evidence>
<dbReference type="EMBL" id="LT854253">
    <property type="protein sequence ID" value="SMR41589.1"/>
    <property type="molecule type" value="Genomic_DNA"/>
</dbReference>
<dbReference type="SUPFAM" id="SSF56112">
    <property type="entry name" value="Protein kinase-like (PK-like)"/>
    <property type="match status" value="1"/>
</dbReference>
<dbReference type="GO" id="GO:0004674">
    <property type="term" value="F:protein serine/threonine kinase activity"/>
    <property type="evidence" value="ECO:0007669"/>
    <property type="project" value="UniProtKB-EC"/>
</dbReference>
<keyword evidence="5" id="KW-0067">ATP-binding</keyword>
<proteinExistence type="predicted"/>
<evidence type="ECO:0000313" key="8">
    <source>
        <dbReference type="EMBL" id="SMR41589.1"/>
    </source>
</evidence>
<dbReference type="GO" id="GO:0005737">
    <property type="term" value="C:cytoplasm"/>
    <property type="evidence" value="ECO:0007669"/>
    <property type="project" value="TreeGrafter"/>
</dbReference>
<dbReference type="Proteomes" id="UP000245764">
    <property type="component" value="Chromosome 1"/>
</dbReference>
<dbReference type="InterPro" id="IPR011009">
    <property type="entry name" value="Kinase-like_dom_sf"/>
</dbReference>
<keyword evidence="2" id="KW-0808">Transferase</keyword>
<gene>
    <name evidence="8" type="ORF">ZT1E4_G367</name>
</gene>
<dbReference type="InterPro" id="IPR000719">
    <property type="entry name" value="Prot_kinase_dom"/>
</dbReference>
<dbReference type="PANTHER" id="PTHR43671">
    <property type="entry name" value="SERINE/THREONINE-PROTEIN KINASE NEK"/>
    <property type="match status" value="1"/>
</dbReference>
<feature type="region of interest" description="Disordered" evidence="6">
    <location>
        <begin position="686"/>
        <end position="728"/>
    </location>
</feature>
<dbReference type="PROSITE" id="PS50011">
    <property type="entry name" value="PROTEIN_KINASE_DOM"/>
    <property type="match status" value="1"/>
</dbReference>
<keyword evidence="3" id="KW-0547">Nucleotide-binding</keyword>
<evidence type="ECO:0000256" key="5">
    <source>
        <dbReference type="ARBA" id="ARBA00022840"/>
    </source>
</evidence>
<evidence type="ECO:0000256" key="4">
    <source>
        <dbReference type="ARBA" id="ARBA00022777"/>
    </source>
</evidence>
<name>A0A2H1FJX4_ZYMTR</name>
<dbReference type="InterPro" id="IPR050660">
    <property type="entry name" value="NEK_Ser/Thr_kinase"/>
</dbReference>
<evidence type="ECO:0000256" key="1">
    <source>
        <dbReference type="ARBA" id="ARBA00012513"/>
    </source>
</evidence>
<dbReference type="SMART" id="SM00220">
    <property type="entry name" value="S_TKc"/>
    <property type="match status" value="1"/>
</dbReference>
<evidence type="ECO:0000256" key="3">
    <source>
        <dbReference type="ARBA" id="ARBA00022741"/>
    </source>
</evidence>
<sequence>MAKPGDDWRTFFRWEKRQILEGRGGRDGPNLTQDLRAQWRSLKRTSISEKQEYVRLVRSIEASESRVQSLDRNLERSTQRRVGRKALHKSRKTKVFLLEGLRARLVSLQKRQRTLDGSGKIITSAANRRNVARMVEGVDAEVRNTKLESTLATAAEYFDDYEEAPKALQNYIIRSCEEMTWKAKSNPFCTEKEMAVRLQAEVREAQFYQDVERVGWAKKQLASYSVRRSREEGDVECWGHPFDADRGEDMDGTRDQLVRDWEKFVARYWIAFDSRAATLPPLWAISSAKARAEMIFDHDGTFIFPPGFDTTAVSEAVLTAVVLDKLDGLTTAENNFYITNTVHHEALDISVDRYLRRGGYQTELFEDISPCRPPAISRLPVILRQGETIEMFSAGRRALRHIWESRIRVMMFQQRSAGSVTNEMWHYERALALFDSNQGNQERPWIADRGHELLKERKIGAKKTNSTKAELATKQPALQGTIESTNLRGNWIMKGAVGDGTSGVVFLWVRYSPDGTIRGRMATKDSQFTAAQWNKSKYWLPDEHGRPGRVAKEAFIQSLFSDLPRHESKIVELWDARVYRTQRMIRLYMEYCSFGTLVGLLETYSTDVTMSDYNARGVLPEYVVWALFESLVIAAYAMEKGHLPGSQDPDSEWVVVHQDLRPPNVFLTDNVSETWPSCPTFKVGDFGSAERTNNSDPRNPQDLRRPGTPDGAPPEQYTEGTHDDGGIRLSSKSNIWSCGRNVLASMGAGTLDAEDLAFVADESPYSDILQMLALACVANDPEDRPGPEELLEEIRRHVEKVPLPPNLLGRIDVGLRNLVRWLMGAPIPPTSMKFRGRKEEEKLIVKDDEYKLGFVDVTMVGA</sequence>